<feature type="compositionally biased region" description="Low complexity" evidence="1">
    <location>
        <begin position="32"/>
        <end position="82"/>
    </location>
</feature>
<sequence length="525" mass="55473">MHHHARIRANVGPLVVAIVVVGCTPGDDAEDTSAGPGSTAAAPGTDTDTTGAATSAPTTTATSVATEATTSSTGGTGDDPTGGTTGDEIDACAGMVNTPGPVLDLAWPAAENVGHDAVEGQTVRFHWSGLHNVLQVATFDGQVPPTPQFGDAGWERQIHSGAKQQDGSFDWDIGTYPCGYRPGIYFFVDEDDPAGGITSVTVTVPEFDNDHYEPRPCSVLADPLVYGGRYAQYADRPDCTVFEVNNFQTVAHFDWVDPVLTARQGDLILFRWTGEHNIVQVHDVDQDTLVAGGITSGPKTNCVGGPNYACANGPPGLGEYLVDTTDHRPGIVHISDECAYTCTGSPTGMNMQFDLRFPVPHNTPLEPVKGSCCAIDPAKGEDCRVVEIYNGNDGAQLDYNVPVGRGDLVRFRWAGSLQVYQSLSDGNGGPSMEPRPGGVAMAEAVECVPGPDMSCLGGTTEEAQLVFDVAEQLELGNYEEGMFGERFFYFAALGENMSGFTSADSKTLLYVDDGVPYDPDPTPCP</sequence>
<dbReference type="RefSeq" id="WP_272001319.1">
    <property type="nucleotide sequence ID" value="NZ_JAQNDN010000014.1"/>
</dbReference>
<reference evidence="2 3" key="1">
    <citation type="submission" date="2022-11" db="EMBL/GenBank/DDBJ databases">
        <title>Minimal conservation of predation-associated metabolite biosynthetic gene clusters underscores biosynthetic potential of Myxococcota including descriptions for ten novel species: Archangium lansinium sp. nov., Myxococcus landrumus sp. nov., Nannocystis bai.</title>
        <authorList>
            <person name="Ahearne A."/>
            <person name="Stevens C."/>
            <person name="Dowd S."/>
        </authorList>
    </citation>
    <scope>NUCLEOTIDE SEQUENCE [LARGE SCALE GENOMIC DNA]</scope>
    <source>
        <strain evidence="2 3">NCELM</strain>
    </source>
</reference>
<proteinExistence type="predicted"/>
<dbReference type="PROSITE" id="PS51257">
    <property type="entry name" value="PROKAR_LIPOPROTEIN"/>
    <property type="match status" value="1"/>
</dbReference>
<keyword evidence="3" id="KW-1185">Reference proteome</keyword>
<evidence type="ECO:0000313" key="2">
    <source>
        <dbReference type="EMBL" id="MDC0671216.1"/>
    </source>
</evidence>
<dbReference type="EMBL" id="JAQNDN010000014">
    <property type="protein sequence ID" value="MDC0671216.1"/>
    <property type="molecule type" value="Genomic_DNA"/>
</dbReference>
<evidence type="ECO:0000256" key="1">
    <source>
        <dbReference type="SAM" id="MobiDB-lite"/>
    </source>
</evidence>
<protein>
    <submittedName>
        <fullName evidence="2">Uncharacterized protein</fullName>
    </submittedName>
</protein>
<accession>A0ABT5BAQ5</accession>
<organism evidence="2 3">
    <name type="scientific">Nannocystis radixulma</name>
    <dbReference type="NCBI Taxonomy" id="2995305"/>
    <lineage>
        <taxon>Bacteria</taxon>
        <taxon>Pseudomonadati</taxon>
        <taxon>Myxococcota</taxon>
        <taxon>Polyangia</taxon>
        <taxon>Nannocystales</taxon>
        <taxon>Nannocystaceae</taxon>
        <taxon>Nannocystis</taxon>
    </lineage>
</organism>
<dbReference type="Proteomes" id="UP001217838">
    <property type="component" value="Unassembled WGS sequence"/>
</dbReference>
<feature type="region of interest" description="Disordered" evidence="1">
    <location>
        <begin position="29"/>
        <end position="95"/>
    </location>
</feature>
<name>A0ABT5BAQ5_9BACT</name>
<gene>
    <name evidence="2" type="ORF">POL58_25895</name>
</gene>
<evidence type="ECO:0000313" key="3">
    <source>
        <dbReference type="Proteomes" id="UP001217838"/>
    </source>
</evidence>
<comment type="caution">
    <text evidence="2">The sequence shown here is derived from an EMBL/GenBank/DDBJ whole genome shotgun (WGS) entry which is preliminary data.</text>
</comment>